<feature type="transmembrane region" description="Helical" evidence="2">
    <location>
        <begin position="63"/>
        <end position="82"/>
    </location>
</feature>
<keyword evidence="2" id="KW-1133">Transmembrane helix</keyword>
<comment type="caution">
    <text evidence="3">The sequence shown here is derived from an EMBL/GenBank/DDBJ whole genome shotgun (WGS) entry which is preliminary data.</text>
</comment>
<feature type="region of interest" description="Disordered" evidence="1">
    <location>
        <begin position="1"/>
        <end position="52"/>
    </location>
</feature>
<name>A0A922F4N6_CARIL</name>
<feature type="compositionally biased region" description="Polar residues" evidence="1">
    <location>
        <begin position="34"/>
        <end position="46"/>
    </location>
</feature>
<dbReference type="Proteomes" id="UP000811246">
    <property type="component" value="Chromosome 5"/>
</dbReference>
<reference evidence="3" key="1">
    <citation type="submission" date="2021-01" db="EMBL/GenBank/DDBJ databases">
        <authorList>
            <person name="Lovell J.T."/>
            <person name="Bentley N."/>
            <person name="Bhattarai G."/>
            <person name="Jenkins J.W."/>
            <person name="Sreedasyam A."/>
            <person name="Alarcon Y."/>
            <person name="Bock C."/>
            <person name="Boston L."/>
            <person name="Carlson J."/>
            <person name="Cervantes K."/>
            <person name="Clermont K."/>
            <person name="Krom N."/>
            <person name="Kubenka K."/>
            <person name="Mamidi S."/>
            <person name="Mattison C."/>
            <person name="Monteros M."/>
            <person name="Pisani C."/>
            <person name="Plott C."/>
            <person name="Rajasekar S."/>
            <person name="Rhein H.S."/>
            <person name="Rohla C."/>
            <person name="Song M."/>
            <person name="Hilaire R.S."/>
            <person name="Shu S."/>
            <person name="Wells L."/>
            <person name="Wang X."/>
            <person name="Webber J."/>
            <person name="Heerema R.J."/>
            <person name="Klein P."/>
            <person name="Conner P."/>
            <person name="Grauke L."/>
            <person name="Grimwood J."/>
            <person name="Schmutz J."/>
            <person name="Randall J.J."/>
        </authorList>
    </citation>
    <scope>NUCLEOTIDE SEQUENCE</scope>
    <source>
        <tissue evidence="3">Leaf</tissue>
    </source>
</reference>
<evidence type="ECO:0000313" key="4">
    <source>
        <dbReference type="Proteomes" id="UP000811246"/>
    </source>
</evidence>
<evidence type="ECO:0000256" key="1">
    <source>
        <dbReference type="SAM" id="MobiDB-lite"/>
    </source>
</evidence>
<evidence type="ECO:0000313" key="3">
    <source>
        <dbReference type="EMBL" id="KAG6713355.1"/>
    </source>
</evidence>
<organism evidence="3 4">
    <name type="scientific">Carya illinoinensis</name>
    <name type="common">Pecan</name>
    <dbReference type="NCBI Taxonomy" id="32201"/>
    <lineage>
        <taxon>Eukaryota</taxon>
        <taxon>Viridiplantae</taxon>
        <taxon>Streptophyta</taxon>
        <taxon>Embryophyta</taxon>
        <taxon>Tracheophyta</taxon>
        <taxon>Spermatophyta</taxon>
        <taxon>Magnoliopsida</taxon>
        <taxon>eudicotyledons</taxon>
        <taxon>Gunneridae</taxon>
        <taxon>Pentapetalae</taxon>
        <taxon>rosids</taxon>
        <taxon>fabids</taxon>
        <taxon>Fagales</taxon>
        <taxon>Juglandaceae</taxon>
        <taxon>Carya</taxon>
    </lineage>
</organism>
<dbReference type="EMBL" id="CM031829">
    <property type="protein sequence ID" value="KAG6713355.1"/>
    <property type="molecule type" value="Genomic_DNA"/>
</dbReference>
<evidence type="ECO:0000256" key="2">
    <source>
        <dbReference type="SAM" id="Phobius"/>
    </source>
</evidence>
<gene>
    <name evidence="3" type="ORF">I3842_05G147300</name>
</gene>
<keyword evidence="2" id="KW-0472">Membrane</keyword>
<sequence>MHELDKRGTRGLKMQTHARTCSRTSRTAEETTHSRSTSWECTPQQRATDRNGKEGAIGNFRRISFGILFFFFFSFLVLSFWLESAWEPLTWFSFLLVFPVCF</sequence>
<keyword evidence="2" id="KW-0812">Transmembrane</keyword>
<accession>A0A922F4N6</accession>
<evidence type="ECO:0008006" key="5">
    <source>
        <dbReference type="Google" id="ProtNLM"/>
    </source>
</evidence>
<dbReference type="AlphaFoldDB" id="A0A922F4N6"/>
<proteinExistence type="predicted"/>
<protein>
    <recommendedName>
        <fullName evidence="5">Transmembrane protein</fullName>
    </recommendedName>
</protein>